<evidence type="ECO:0000256" key="7">
    <source>
        <dbReference type="RuleBase" id="RU361145"/>
    </source>
</evidence>
<evidence type="ECO:0000256" key="3">
    <source>
        <dbReference type="ARBA" id="ARBA00022723"/>
    </source>
</evidence>
<keyword evidence="5 6" id="KW-0408">Iron</keyword>
<feature type="binding site" evidence="6">
    <location>
        <position position="143"/>
    </location>
    <ligand>
        <name>Fe cation</name>
        <dbReference type="ChEBI" id="CHEBI:24875"/>
        <label>1</label>
    </ligand>
</feature>
<feature type="binding site" evidence="6">
    <location>
        <position position="69"/>
    </location>
    <ligand>
        <name>Fe cation</name>
        <dbReference type="ChEBI" id="CHEBI:24875"/>
        <label>1</label>
    </ligand>
</feature>
<feature type="binding site" evidence="6">
    <location>
        <position position="66"/>
    </location>
    <ligand>
        <name>Fe cation</name>
        <dbReference type="ChEBI" id="CHEBI:24875"/>
        <label>1</label>
    </ligand>
</feature>
<reference evidence="9 10" key="1">
    <citation type="journal article" date="2014" name="Mol. Biol. Evol.">
        <title>Massive expansion of Ubiquitination-related gene families within the Chlamydiae.</title>
        <authorList>
            <person name="Domman D."/>
            <person name="Collingro A."/>
            <person name="Lagkouvardos I."/>
            <person name="Gehre L."/>
            <person name="Weinmaier T."/>
            <person name="Rattei T."/>
            <person name="Subtil A."/>
            <person name="Horn M."/>
        </authorList>
    </citation>
    <scope>NUCLEOTIDE SEQUENCE [LARGE SCALE GENOMIC DNA]</scope>
    <source>
        <strain evidence="9 10">EI2</strain>
    </source>
</reference>
<comment type="similarity">
    <text evidence="1 7">Belongs to the ferritin family. Prokaryotic subfamily.</text>
</comment>
<name>A0A0C1JLC6_9BACT</name>
<dbReference type="GO" id="GO:0006879">
    <property type="term" value="P:intracellular iron ion homeostasis"/>
    <property type="evidence" value="ECO:0007669"/>
    <property type="project" value="UniProtKB-KW"/>
</dbReference>
<comment type="caution">
    <text evidence="9">The sequence shown here is derived from an EMBL/GenBank/DDBJ whole genome shotgun (WGS) entry which is preliminary data.</text>
</comment>
<dbReference type="EC" id="1.16.3.2" evidence="7"/>
<dbReference type="GO" id="GO:0005829">
    <property type="term" value="C:cytosol"/>
    <property type="evidence" value="ECO:0007669"/>
    <property type="project" value="TreeGrafter"/>
</dbReference>
<comment type="function">
    <text evidence="7">Iron-storage protein.</text>
</comment>
<keyword evidence="3 6" id="KW-0479">Metal-binding</keyword>
<evidence type="ECO:0000256" key="2">
    <source>
        <dbReference type="ARBA" id="ARBA00022434"/>
    </source>
</evidence>
<comment type="catalytic activity">
    <reaction evidence="7">
        <text>4 Fe(2+) + O2 + 6 H2O = 4 iron(III) oxide-hydroxide + 12 H(+)</text>
        <dbReference type="Rhea" id="RHEA:11972"/>
        <dbReference type="ChEBI" id="CHEBI:15377"/>
        <dbReference type="ChEBI" id="CHEBI:15378"/>
        <dbReference type="ChEBI" id="CHEBI:15379"/>
        <dbReference type="ChEBI" id="CHEBI:29033"/>
        <dbReference type="ChEBI" id="CHEBI:78619"/>
        <dbReference type="EC" id="1.16.3.2"/>
    </reaction>
</comment>
<feature type="binding site" evidence="6">
    <location>
        <position position="110"/>
    </location>
    <ligand>
        <name>Fe cation</name>
        <dbReference type="ChEBI" id="CHEBI:24875"/>
        <label>1</label>
    </ligand>
</feature>
<dbReference type="GO" id="GO:0008198">
    <property type="term" value="F:ferrous iron binding"/>
    <property type="evidence" value="ECO:0007669"/>
    <property type="project" value="TreeGrafter"/>
</dbReference>
<dbReference type="GO" id="GO:0008199">
    <property type="term" value="F:ferric iron binding"/>
    <property type="evidence" value="ECO:0007669"/>
    <property type="project" value="InterPro"/>
</dbReference>
<dbReference type="Pfam" id="PF00210">
    <property type="entry name" value="Ferritin"/>
    <property type="match status" value="1"/>
</dbReference>
<dbReference type="FunFam" id="1.20.1260.10:FF:000001">
    <property type="entry name" value="Non-heme ferritin"/>
    <property type="match status" value="1"/>
</dbReference>
<protein>
    <recommendedName>
        <fullName evidence="7">Ferritin</fullName>
        <ecNumber evidence="7">1.16.3.2</ecNumber>
    </recommendedName>
</protein>
<proteinExistence type="inferred from homology"/>
<dbReference type="PROSITE" id="PS50905">
    <property type="entry name" value="FERRITIN_LIKE"/>
    <property type="match status" value="1"/>
</dbReference>
<evidence type="ECO:0000256" key="5">
    <source>
        <dbReference type="ARBA" id="ARBA00023004"/>
    </source>
</evidence>
<dbReference type="InterPro" id="IPR001519">
    <property type="entry name" value="Ferritin"/>
</dbReference>
<keyword evidence="4 9" id="KW-0560">Oxidoreductase</keyword>
<dbReference type="Proteomes" id="UP000031465">
    <property type="component" value="Unassembled WGS sequence"/>
</dbReference>
<dbReference type="PATRIC" id="fig|362787.3.peg.1029"/>
<dbReference type="AlphaFoldDB" id="A0A0C1JLC6"/>
<dbReference type="InterPro" id="IPR041719">
    <property type="entry name" value="Ferritin_prok"/>
</dbReference>
<evidence type="ECO:0000313" key="10">
    <source>
        <dbReference type="Proteomes" id="UP000031465"/>
    </source>
</evidence>
<dbReference type="GO" id="GO:0042802">
    <property type="term" value="F:identical protein binding"/>
    <property type="evidence" value="ECO:0007669"/>
    <property type="project" value="UniProtKB-ARBA"/>
</dbReference>
<organism evidence="9 10">
    <name type="scientific">Candidatus Protochlamydia amoebophila</name>
    <dbReference type="NCBI Taxonomy" id="362787"/>
    <lineage>
        <taxon>Bacteria</taxon>
        <taxon>Pseudomonadati</taxon>
        <taxon>Chlamydiota</taxon>
        <taxon>Chlamydiia</taxon>
        <taxon>Parachlamydiales</taxon>
        <taxon>Parachlamydiaceae</taxon>
        <taxon>Candidatus Protochlamydia</taxon>
    </lineage>
</organism>
<dbReference type="GO" id="GO:0004322">
    <property type="term" value="F:ferroxidase activity"/>
    <property type="evidence" value="ECO:0007669"/>
    <property type="project" value="TreeGrafter"/>
</dbReference>
<dbReference type="InterPro" id="IPR012347">
    <property type="entry name" value="Ferritin-like"/>
</dbReference>
<evidence type="ECO:0000256" key="6">
    <source>
        <dbReference type="PIRSR" id="PIRSR601519-1"/>
    </source>
</evidence>
<keyword evidence="7" id="KW-0963">Cytoplasm</keyword>
<keyword evidence="2 7" id="KW-0409">Iron storage</keyword>
<sequence length="179" mass="21319">MRLECSKKSSIIIRSLVMNDKIYTALNEQIKHEFYSSYLYLSIASYFDNIPLDGFAKWFRKQAEEEHEHGMKFYNYIIDRNLHVDLQPIDKPPVKFNSIEEIFKLALEQERKVTHLIYQIYELAVQEKDHATHVFLQWFITEQVEEEKNAQDNLDQIILIGDDKAALFVIDQNFQKKIS</sequence>
<evidence type="ECO:0000256" key="1">
    <source>
        <dbReference type="ARBA" id="ARBA00006950"/>
    </source>
</evidence>
<evidence type="ECO:0000259" key="8">
    <source>
        <dbReference type="PROSITE" id="PS50905"/>
    </source>
</evidence>
<dbReference type="InterPro" id="IPR009040">
    <property type="entry name" value="Ferritin-like_diiron"/>
</dbReference>
<gene>
    <name evidence="9" type="primary">ftnA</name>
    <name evidence="9" type="ORF">DB44_CR00320</name>
</gene>
<dbReference type="GO" id="GO:0006826">
    <property type="term" value="P:iron ion transport"/>
    <property type="evidence" value="ECO:0007669"/>
    <property type="project" value="InterPro"/>
</dbReference>
<dbReference type="InterPro" id="IPR009078">
    <property type="entry name" value="Ferritin-like_SF"/>
</dbReference>
<feature type="binding site" evidence="6">
    <location>
        <position position="33"/>
    </location>
    <ligand>
        <name>Fe cation</name>
        <dbReference type="ChEBI" id="CHEBI:24875"/>
        <label>1</label>
    </ligand>
</feature>
<evidence type="ECO:0000256" key="4">
    <source>
        <dbReference type="ARBA" id="ARBA00023002"/>
    </source>
</evidence>
<evidence type="ECO:0000313" key="9">
    <source>
        <dbReference type="EMBL" id="KIC72080.1"/>
    </source>
</evidence>
<dbReference type="PANTHER" id="PTHR11431:SF127">
    <property type="entry name" value="BACTERIAL NON-HEME FERRITIN"/>
    <property type="match status" value="1"/>
</dbReference>
<dbReference type="EMBL" id="JSAN01000064">
    <property type="protein sequence ID" value="KIC72080.1"/>
    <property type="molecule type" value="Genomic_DNA"/>
</dbReference>
<dbReference type="CDD" id="cd01055">
    <property type="entry name" value="Nonheme_Ferritin"/>
    <property type="match status" value="1"/>
</dbReference>
<feature type="domain" description="Ferritin-like diiron" evidence="8">
    <location>
        <begin position="16"/>
        <end position="161"/>
    </location>
</feature>
<comment type="subcellular location">
    <subcellularLocation>
        <location evidence="7">Cytoplasm</location>
    </subcellularLocation>
</comment>
<accession>A0A0C1JLC6</accession>
<dbReference type="Gene3D" id="1.20.1260.10">
    <property type="match status" value="1"/>
</dbReference>
<dbReference type="InterPro" id="IPR008331">
    <property type="entry name" value="Ferritin_DPS_dom"/>
</dbReference>
<dbReference type="PANTHER" id="PTHR11431">
    <property type="entry name" value="FERRITIN"/>
    <property type="match status" value="1"/>
</dbReference>
<dbReference type="SUPFAM" id="SSF47240">
    <property type="entry name" value="Ferritin-like"/>
    <property type="match status" value="1"/>
</dbReference>